<reference evidence="2 3" key="1">
    <citation type="journal article" date="2018" name="Sci. Rep.">
        <title>Comparative analysis of the Pocillopora damicornis genome highlights role of immune system in coral evolution.</title>
        <authorList>
            <person name="Cunning R."/>
            <person name="Bay R.A."/>
            <person name="Gillette P."/>
            <person name="Baker A.C."/>
            <person name="Traylor-Knowles N."/>
        </authorList>
    </citation>
    <scope>NUCLEOTIDE SEQUENCE [LARGE SCALE GENOMIC DNA]</scope>
    <source>
        <strain evidence="2">RSMAS</strain>
        <tissue evidence="2">Whole animal</tissue>
    </source>
</reference>
<comment type="caution">
    <text evidence="2">The sequence shown here is derived from an EMBL/GenBank/DDBJ whole genome shotgun (WGS) entry which is preliminary data.</text>
</comment>
<evidence type="ECO:0000259" key="1">
    <source>
        <dbReference type="Pfam" id="PF13649"/>
    </source>
</evidence>
<proteinExistence type="predicted"/>
<dbReference type="InterPro" id="IPR029063">
    <property type="entry name" value="SAM-dependent_MTases_sf"/>
</dbReference>
<dbReference type="Gene3D" id="3.40.50.150">
    <property type="entry name" value="Vaccinia Virus protein VP39"/>
    <property type="match status" value="1"/>
</dbReference>
<keyword evidence="3" id="KW-1185">Reference proteome</keyword>
<dbReference type="SUPFAM" id="SSF53335">
    <property type="entry name" value="S-adenosyl-L-methionine-dependent methyltransferases"/>
    <property type="match status" value="1"/>
</dbReference>
<gene>
    <name evidence="2" type="ORF">pdam_00009193</name>
</gene>
<dbReference type="CDD" id="cd02440">
    <property type="entry name" value="AdoMet_MTases"/>
    <property type="match status" value="1"/>
</dbReference>
<accession>A0A3M6TTQ2</accession>
<sequence length="248" mass="27836">MDEKQYKISVTKYFGEATAKVTKETTEDEIKRIYAARSATYDKEYSAVRASYSKPLAESLHNALKEVYQDKPKDQIKIIDAGAGTGLIGVELKKLGYTNLCALDITDEMLKEAKKKEVYTEFICTSLNGQPIPQIKSGQFDALICGGALLTGRIGSSAFVEMIRMVQTGASFVGFYRGTDMIDPRMFAGSGVLCFNIMKEELEHYQEMMTELEKAGEWMCMSKESSPFFEAEDLPIECWGFVYKVLKN</sequence>
<dbReference type="InterPro" id="IPR041698">
    <property type="entry name" value="Methyltransf_25"/>
</dbReference>
<dbReference type="Pfam" id="PF13649">
    <property type="entry name" value="Methyltransf_25"/>
    <property type="match status" value="1"/>
</dbReference>
<dbReference type="EMBL" id="RCHS01002956">
    <property type="protein sequence ID" value="RMX44780.1"/>
    <property type="molecule type" value="Genomic_DNA"/>
</dbReference>
<dbReference type="OrthoDB" id="3647at2759"/>
<name>A0A3M6TTQ2_POCDA</name>
<evidence type="ECO:0000313" key="2">
    <source>
        <dbReference type="EMBL" id="RMX44780.1"/>
    </source>
</evidence>
<organism evidence="2 3">
    <name type="scientific">Pocillopora damicornis</name>
    <name type="common">Cauliflower coral</name>
    <name type="synonym">Millepora damicornis</name>
    <dbReference type="NCBI Taxonomy" id="46731"/>
    <lineage>
        <taxon>Eukaryota</taxon>
        <taxon>Metazoa</taxon>
        <taxon>Cnidaria</taxon>
        <taxon>Anthozoa</taxon>
        <taxon>Hexacorallia</taxon>
        <taxon>Scleractinia</taxon>
        <taxon>Astrocoeniina</taxon>
        <taxon>Pocilloporidae</taxon>
        <taxon>Pocillopora</taxon>
    </lineage>
</organism>
<feature type="domain" description="Methyltransferase" evidence="1">
    <location>
        <begin position="78"/>
        <end position="167"/>
    </location>
</feature>
<protein>
    <recommendedName>
        <fullName evidence="1">Methyltransferase domain-containing protein</fullName>
    </recommendedName>
</protein>
<dbReference type="STRING" id="46731.A0A3M6TTQ2"/>
<dbReference type="Proteomes" id="UP000275408">
    <property type="component" value="Unassembled WGS sequence"/>
</dbReference>
<evidence type="ECO:0000313" key="3">
    <source>
        <dbReference type="Proteomes" id="UP000275408"/>
    </source>
</evidence>
<dbReference type="AlphaFoldDB" id="A0A3M6TTQ2"/>